<dbReference type="PANTHER" id="PTHR24346">
    <property type="entry name" value="MAP/MICROTUBULE AFFINITY-REGULATING KINASE"/>
    <property type="match status" value="1"/>
</dbReference>
<feature type="domain" description="Protein kinase" evidence="7">
    <location>
        <begin position="4"/>
        <end position="257"/>
    </location>
</feature>
<dbReference type="RefSeq" id="XP_004504186.3">
    <property type="nucleotide sequence ID" value="XM_004504129.3"/>
</dbReference>
<evidence type="ECO:0000256" key="2">
    <source>
        <dbReference type="ARBA" id="ARBA00022741"/>
    </source>
</evidence>
<dbReference type="GO" id="GO:0004674">
    <property type="term" value="F:protein serine/threonine kinase activity"/>
    <property type="evidence" value="ECO:0007669"/>
    <property type="project" value="UniProtKB-KW"/>
</dbReference>
<dbReference type="Pfam" id="PF00069">
    <property type="entry name" value="Pkinase"/>
    <property type="match status" value="1"/>
</dbReference>
<dbReference type="PANTHER" id="PTHR24346:SF92">
    <property type="entry name" value="SNF1-RELATED PROTEIN KINASE 2.6"/>
    <property type="match status" value="1"/>
</dbReference>
<evidence type="ECO:0000313" key="8">
    <source>
        <dbReference type="Proteomes" id="UP000087171"/>
    </source>
</evidence>
<keyword evidence="4 5" id="KW-0067">ATP-binding</keyword>
<proteinExistence type="inferred from homology"/>
<protein>
    <submittedName>
        <fullName evidence="9">Serine/threonine-protein kinase SAPK7</fullName>
    </submittedName>
</protein>
<dbReference type="InterPro" id="IPR011009">
    <property type="entry name" value="Kinase-like_dom_sf"/>
</dbReference>
<dbReference type="SUPFAM" id="SSF56112">
    <property type="entry name" value="Protein kinase-like (PK-like)"/>
    <property type="match status" value="1"/>
</dbReference>
<dbReference type="FunFam" id="1.10.510.10:FF:000132">
    <property type="entry name" value="Serine/threonine-protein kinase SRK2A"/>
    <property type="match status" value="1"/>
</dbReference>
<accession>A0A1S2YGJ3</accession>
<organism evidence="8 9">
    <name type="scientific">Cicer arietinum</name>
    <name type="common">Chickpea</name>
    <name type="synonym">Garbanzo</name>
    <dbReference type="NCBI Taxonomy" id="3827"/>
    <lineage>
        <taxon>Eukaryota</taxon>
        <taxon>Viridiplantae</taxon>
        <taxon>Streptophyta</taxon>
        <taxon>Embryophyta</taxon>
        <taxon>Tracheophyta</taxon>
        <taxon>Spermatophyta</taxon>
        <taxon>Magnoliopsida</taxon>
        <taxon>eudicotyledons</taxon>
        <taxon>Gunneridae</taxon>
        <taxon>Pentapetalae</taxon>
        <taxon>rosids</taxon>
        <taxon>fabids</taxon>
        <taxon>Fabales</taxon>
        <taxon>Fabaceae</taxon>
        <taxon>Papilionoideae</taxon>
        <taxon>50 kb inversion clade</taxon>
        <taxon>NPAAA clade</taxon>
        <taxon>Hologalegina</taxon>
        <taxon>IRL clade</taxon>
        <taxon>Cicereae</taxon>
        <taxon>Cicer</taxon>
    </lineage>
</organism>
<evidence type="ECO:0000256" key="4">
    <source>
        <dbReference type="ARBA" id="ARBA00022840"/>
    </source>
</evidence>
<dbReference type="STRING" id="3827.A0A1S2YGJ3"/>
<dbReference type="GO" id="GO:0035556">
    <property type="term" value="P:intracellular signal transduction"/>
    <property type="evidence" value="ECO:0007669"/>
    <property type="project" value="TreeGrafter"/>
</dbReference>
<dbReference type="eggNOG" id="KOG0583">
    <property type="taxonomic scope" value="Eukaryota"/>
</dbReference>
<dbReference type="InterPro" id="IPR008271">
    <property type="entry name" value="Ser/Thr_kinase_AS"/>
</dbReference>
<dbReference type="PaxDb" id="3827-XP_004504186.1"/>
<dbReference type="SMART" id="SM00220">
    <property type="entry name" value="S_TKc"/>
    <property type="match status" value="1"/>
</dbReference>
<dbReference type="SMR" id="A0A1S2YGJ3"/>
<dbReference type="Proteomes" id="UP000087171">
    <property type="component" value="Chromosome Ca6"/>
</dbReference>
<dbReference type="FunFam" id="3.30.200.20:FF:000042">
    <property type="entry name" value="Aurora kinase A"/>
    <property type="match status" value="1"/>
</dbReference>
<dbReference type="InterPro" id="IPR017441">
    <property type="entry name" value="Protein_kinase_ATP_BS"/>
</dbReference>
<comment type="similarity">
    <text evidence="6">Belongs to the protein kinase superfamily.</text>
</comment>
<dbReference type="GO" id="GO:0005737">
    <property type="term" value="C:cytoplasm"/>
    <property type="evidence" value="ECO:0007669"/>
    <property type="project" value="TreeGrafter"/>
</dbReference>
<dbReference type="PROSITE" id="PS00107">
    <property type="entry name" value="PROTEIN_KINASE_ATP"/>
    <property type="match status" value="1"/>
</dbReference>
<dbReference type="GO" id="GO:0005524">
    <property type="term" value="F:ATP binding"/>
    <property type="evidence" value="ECO:0007669"/>
    <property type="project" value="UniProtKB-UniRule"/>
</dbReference>
<dbReference type="PROSITE" id="PS50011">
    <property type="entry name" value="PROTEIN_KINASE_DOM"/>
    <property type="match status" value="1"/>
</dbReference>
<sequence length="312" mass="36085">MENYEEVKNIGDGNFAIVKLLRHKETKALFAVKYISRDQTIDERVEREIINHRSLHHPNIIQFKEVILTPTHIAIVMEYAANGDLFDYVCNQGKLSEDEARYFFQQLISGVSHCHDMEICHRDLKFENTLLDGRRIKICDFGYSKSRLLHSRPNSRIGTLSYIAPEIFSCKEYDGKLADVWSCGVILYIMLVGELPFGDQKDLKNPQKTVNQIMLAQYKIPNTIHISQDCRNLISRIFVANPVKRITMREIKSHAWFLKDLPKESTKGGQDVYYSSLQTIEEIMNILDEAKNLPETSSRDQLEDLAEALKKM</sequence>
<dbReference type="GeneID" id="101489533"/>
<evidence type="ECO:0000313" key="9">
    <source>
        <dbReference type="RefSeq" id="XP_004504186.3"/>
    </source>
</evidence>
<keyword evidence="8" id="KW-1185">Reference proteome</keyword>
<evidence type="ECO:0000256" key="6">
    <source>
        <dbReference type="RuleBase" id="RU000304"/>
    </source>
</evidence>
<dbReference type="Gene3D" id="3.30.200.20">
    <property type="entry name" value="Phosphorylase Kinase, domain 1"/>
    <property type="match status" value="1"/>
</dbReference>
<name>A0A1S2YGJ3_CICAR</name>
<evidence type="ECO:0000259" key="7">
    <source>
        <dbReference type="PROSITE" id="PS50011"/>
    </source>
</evidence>
<dbReference type="AlphaFoldDB" id="A0A1S2YGJ3"/>
<keyword evidence="3 9" id="KW-0418">Kinase</keyword>
<dbReference type="PROSITE" id="PS00108">
    <property type="entry name" value="PROTEIN_KINASE_ST"/>
    <property type="match status" value="1"/>
</dbReference>
<dbReference type="InterPro" id="IPR000719">
    <property type="entry name" value="Prot_kinase_dom"/>
</dbReference>
<keyword evidence="2 5" id="KW-0547">Nucleotide-binding</keyword>
<evidence type="ECO:0000256" key="3">
    <source>
        <dbReference type="ARBA" id="ARBA00022777"/>
    </source>
</evidence>
<keyword evidence="1" id="KW-0808">Transferase</keyword>
<feature type="binding site" evidence="5">
    <location>
        <position position="33"/>
    </location>
    <ligand>
        <name>ATP</name>
        <dbReference type="ChEBI" id="CHEBI:30616"/>
    </ligand>
</feature>
<evidence type="ECO:0000256" key="1">
    <source>
        <dbReference type="ARBA" id="ARBA00022679"/>
    </source>
</evidence>
<gene>
    <name evidence="9" type="primary">LOC101489533</name>
</gene>
<reference evidence="9" key="2">
    <citation type="submission" date="2025-08" db="UniProtKB">
        <authorList>
            <consortium name="RefSeq"/>
        </authorList>
    </citation>
    <scope>IDENTIFICATION</scope>
    <source>
        <tissue evidence="9">Etiolated seedlings</tissue>
    </source>
</reference>
<dbReference type="Gene3D" id="1.10.510.10">
    <property type="entry name" value="Transferase(Phosphotransferase) domain 1"/>
    <property type="match status" value="1"/>
</dbReference>
<keyword evidence="6" id="KW-0723">Serine/threonine-protein kinase</keyword>
<dbReference type="OrthoDB" id="193931at2759"/>
<dbReference type="KEGG" id="cam:101489533"/>
<evidence type="ECO:0000256" key="5">
    <source>
        <dbReference type="PROSITE-ProRule" id="PRU10141"/>
    </source>
</evidence>
<reference evidence="8" key="1">
    <citation type="journal article" date="2013" name="Nat. Biotechnol.">
        <title>Draft genome sequence of chickpea (Cicer arietinum) provides a resource for trait improvement.</title>
        <authorList>
            <person name="Varshney R.K."/>
            <person name="Song C."/>
            <person name="Saxena R.K."/>
            <person name="Azam S."/>
            <person name="Yu S."/>
            <person name="Sharpe A.G."/>
            <person name="Cannon S."/>
            <person name="Baek J."/>
            <person name="Rosen B.D."/>
            <person name="Tar'an B."/>
            <person name="Millan T."/>
            <person name="Zhang X."/>
            <person name="Ramsay L.D."/>
            <person name="Iwata A."/>
            <person name="Wang Y."/>
            <person name="Nelson W."/>
            <person name="Farmer A.D."/>
            <person name="Gaur P.M."/>
            <person name="Soderlund C."/>
            <person name="Penmetsa R.V."/>
            <person name="Xu C."/>
            <person name="Bharti A.K."/>
            <person name="He W."/>
            <person name="Winter P."/>
            <person name="Zhao S."/>
            <person name="Hane J.K."/>
            <person name="Carrasquilla-Garcia N."/>
            <person name="Condie J.A."/>
            <person name="Upadhyaya H.D."/>
            <person name="Luo M.C."/>
            <person name="Thudi M."/>
            <person name="Gowda C.L."/>
            <person name="Singh N.P."/>
            <person name="Lichtenzveig J."/>
            <person name="Gali K.K."/>
            <person name="Rubio J."/>
            <person name="Nadarajan N."/>
            <person name="Dolezel J."/>
            <person name="Bansal K.C."/>
            <person name="Xu X."/>
            <person name="Edwards D."/>
            <person name="Zhang G."/>
            <person name="Kahl G."/>
            <person name="Gil J."/>
            <person name="Singh K.B."/>
            <person name="Datta S.K."/>
            <person name="Jackson S.A."/>
            <person name="Wang J."/>
            <person name="Cook D.R."/>
        </authorList>
    </citation>
    <scope>NUCLEOTIDE SEQUENCE [LARGE SCALE GENOMIC DNA]</scope>
    <source>
        <strain evidence="8">cv. CDC Frontier</strain>
    </source>
</reference>